<dbReference type="InterPro" id="IPR015510">
    <property type="entry name" value="PGRP"/>
</dbReference>
<dbReference type="SMART" id="SM00701">
    <property type="entry name" value="PGRP"/>
    <property type="match status" value="1"/>
</dbReference>
<evidence type="ECO:0000256" key="2">
    <source>
        <dbReference type="SAM" id="MobiDB-lite"/>
    </source>
</evidence>
<comment type="similarity">
    <text evidence="1">Belongs to the N-acetylmuramoyl-L-alanine amidase 2 family.</text>
</comment>
<dbReference type="SMART" id="SM00644">
    <property type="entry name" value="Ami_2"/>
    <property type="match status" value="1"/>
</dbReference>
<dbReference type="Gene3D" id="3.40.80.10">
    <property type="entry name" value="Peptidoglycan recognition protein-like"/>
    <property type="match status" value="1"/>
</dbReference>
<dbReference type="Pfam" id="PF01510">
    <property type="entry name" value="Amidase_2"/>
    <property type="match status" value="1"/>
</dbReference>
<evidence type="ECO:0000256" key="1">
    <source>
        <dbReference type="ARBA" id="ARBA00007553"/>
    </source>
</evidence>
<feature type="compositionally biased region" description="Basic and acidic residues" evidence="2">
    <location>
        <begin position="84"/>
        <end position="93"/>
    </location>
</feature>
<feature type="compositionally biased region" description="Basic and acidic residues" evidence="2">
    <location>
        <begin position="122"/>
        <end position="137"/>
    </location>
</feature>
<dbReference type="EMBL" id="CP049838">
    <property type="protein sequence ID" value="QJT06903.1"/>
    <property type="molecule type" value="Genomic_DNA"/>
</dbReference>
<reference evidence="5" key="1">
    <citation type="submission" date="2020-03" db="EMBL/GenBank/DDBJ databases">
        <title>Molecular networking-based the target discovery of potent antiproliferative macrolactams: 5/6/7/16 polycyclic ansamycins and glycosylated trienomycin from Streptomyces cacaoi subsp. asoensis.</title>
        <authorList>
            <person name="Liu L.-L."/>
        </authorList>
    </citation>
    <scope>NUCLEOTIDE SEQUENCE [LARGE SCALE GENOMIC DNA]</scope>
    <source>
        <strain evidence="5">H2S5</strain>
    </source>
</reference>
<dbReference type="GO" id="GO:0008745">
    <property type="term" value="F:N-acetylmuramoyl-L-alanine amidase activity"/>
    <property type="evidence" value="ECO:0007669"/>
    <property type="project" value="InterPro"/>
</dbReference>
<proteinExistence type="inferred from homology"/>
<feature type="compositionally biased region" description="Basic and acidic residues" evidence="2">
    <location>
        <begin position="244"/>
        <end position="259"/>
    </location>
</feature>
<dbReference type="PANTHER" id="PTHR11022">
    <property type="entry name" value="PEPTIDOGLYCAN RECOGNITION PROTEIN"/>
    <property type="match status" value="1"/>
</dbReference>
<dbReference type="AlphaFoldDB" id="A0A6M4XFS8"/>
<evidence type="ECO:0000259" key="4">
    <source>
        <dbReference type="SMART" id="SM00701"/>
    </source>
</evidence>
<dbReference type="InterPro" id="IPR036505">
    <property type="entry name" value="Amidase/PGRP_sf"/>
</dbReference>
<dbReference type="SUPFAM" id="SSF55846">
    <property type="entry name" value="N-acetylmuramoyl-L-alanine amidase-like"/>
    <property type="match status" value="1"/>
</dbReference>
<name>A0A6M4XFS8_9ACTN</name>
<feature type="compositionally biased region" description="Low complexity" evidence="2">
    <location>
        <begin position="72"/>
        <end position="81"/>
    </location>
</feature>
<keyword evidence="6" id="KW-1185">Reference proteome</keyword>
<feature type="region of interest" description="Disordered" evidence="2">
    <location>
        <begin position="122"/>
        <end position="268"/>
    </location>
</feature>
<evidence type="ECO:0000313" key="6">
    <source>
        <dbReference type="Proteomes" id="UP000502665"/>
    </source>
</evidence>
<organism evidence="5 6">
    <name type="scientific">Streptomyces asoensis</name>
    <dbReference type="NCBI Taxonomy" id="249586"/>
    <lineage>
        <taxon>Bacteria</taxon>
        <taxon>Bacillati</taxon>
        <taxon>Actinomycetota</taxon>
        <taxon>Actinomycetes</taxon>
        <taxon>Kitasatosporales</taxon>
        <taxon>Streptomycetaceae</taxon>
        <taxon>Streptomyces</taxon>
    </lineage>
</organism>
<sequence>MPDLPDVPDLPDLPGSTQSLPLTALARDRALGGAGTDQGLPRRDVRQFSLLGVVWDDPAAELHGRVQVRTRTSGTGTWSGWQDVETHNADHGADPGTPESASGRVRGATAPLWVGDSDGVEIRVHPDTERRTEETARDTGTLSTATLLPSGLRLELVDPGSAPPEHVPAGPPRSRTLTTGSGPAAAPEAVDPPDAATEKTAETATTAEEAGAAEEAEAGERAETSEEAQGVETSEEAQGVETSEEAKGVETSEEAKGVETSDEADGAEPAAMTAMTAEATAASAANVPLAPLGATEIPALDRLGTERELLALRGDELTSAQQAKPYIGPRPSIVTRRGWGADEKLREKRFVYTTKVKAAFVHHTASGNSYKCSQAPSVIRGIYRYHVKSMGWRDIGYNFLVDKCGKIYEGRAGGVAKPVLGAHTLGFNTNSMGIAVLGTFTSAKPTTATVNAVARLTAWKLGLYGANPKGKTYLKSGGGNLYGKGKNVRLNVISGHRDGFATECPGRQLYGKLGSARSTSARYQGR</sequence>
<dbReference type="GO" id="GO:0008270">
    <property type="term" value="F:zinc ion binding"/>
    <property type="evidence" value="ECO:0007669"/>
    <property type="project" value="InterPro"/>
</dbReference>
<feature type="compositionally biased region" description="Pro residues" evidence="2">
    <location>
        <begin position="161"/>
        <end position="171"/>
    </location>
</feature>
<dbReference type="InterPro" id="IPR002502">
    <property type="entry name" value="Amidase_domain"/>
</dbReference>
<dbReference type="Proteomes" id="UP000502665">
    <property type="component" value="Chromosome"/>
</dbReference>
<accession>A0A6M4XFS8</accession>
<feature type="region of interest" description="Disordered" evidence="2">
    <location>
        <begin position="1"/>
        <end position="41"/>
    </location>
</feature>
<dbReference type="CDD" id="cd06583">
    <property type="entry name" value="PGRP"/>
    <property type="match status" value="1"/>
</dbReference>
<feature type="domain" description="Peptidoglycan recognition protein family" evidence="4">
    <location>
        <begin position="331"/>
        <end position="479"/>
    </location>
</feature>
<dbReference type="InterPro" id="IPR006619">
    <property type="entry name" value="PGRP_domain_met/bac"/>
</dbReference>
<feature type="compositionally biased region" description="Low complexity" evidence="2">
    <location>
        <begin position="183"/>
        <end position="195"/>
    </location>
</feature>
<feature type="region of interest" description="Disordered" evidence="2">
    <location>
        <begin position="72"/>
        <end position="104"/>
    </location>
</feature>
<evidence type="ECO:0000313" key="5">
    <source>
        <dbReference type="EMBL" id="QJT06903.1"/>
    </source>
</evidence>
<gene>
    <name evidence="5" type="ORF">G9272_18870</name>
</gene>
<protein>
    <submittedName>
        <fullName evidence="5">Peptidoglycan recognition protein</fullName>
    </submittedName>
</protein>
<feature type="domain" description="N-acetylmuramoyl-L-alanine amidase" evidence="3">
    <location>
        <begin position="345"/>
        <end position="506"/>
    </location>
</feature>
<evidence type="ECO:0000259" key="3">
    <source>
        <dbReference type="SMART" id="SM00644"/>
    </source>
</evidence>
<dbReference type="PANTHER" id="PTHR11022:SF41">
    <property type="entry name" value="PEPTIDOGLYCAN-RECOGNITION PROTEIN LC-RELATED"/>
    <property type="match status" value="1"/>
</dbReference>
<dbReference type="GO" id="GO:0009253">
    <property type="term" value="P:peptidoglycan catabolic process"/>
    <property type="evidence" value="ECO:0007669"/>
    <property type="project" value="InterPro"/>
</dbReference>